<keyword evidence="12 14" id="KW-0472">Membrane</keyword>
<evidence type="ECO:0000313" key="17">
    <source>
        <dbReference type="Proteomes" id="UP001596523"/>
    </source>
</evidence>
<dbReference type="Gene3D" id="1.10.287.1770">
    <property type="match status" value="1"/>
</dbReference>
<feature type="transmembrane region" description="Helical" evidence="14">
    <location>
        <begin position="441"/>
        <end position="467"/>
    </location>
</feature>
<dbReference type="InterPro" id="IPR050860">
    <property type="entry name" value="FeoB_GTPase"/>
</dbReference>
<dbReference type="InterPro" id="IPR027417">
    <property type="entry name" value="P-loop_NTPase"/>
</dbReference>
<comment type="subcellular location">
    <subcellularLocation>
        <location evidence="14">Cell inner membrane</location>
        <topology evidence="14">Multi-pass membrane protein</topology>
    </subcellularLocation>
    <subcellularLocation>
        <location evidence="2">Cell membrane</location>
        <topology evidence="2">Multi-pass membrane protein</topology>
    </subcellularLocation>
</comment>
<evidence type="ECO:0000256" key="10">
    <source>
        <dbReference type="ARBA" id="ARBA00023065"/>
    </source>
</evidence>
<dbReference type="Pfam" id="PF07670">
    <property type="entry name" value="Gate"/>
    <property type="match status" value="2"/>
</dbReference>
<dbReference type="CDD" id="cd01879">
    <property type="entry name" value="FeoB"/>
    <property type="match status" value="1"/>
</dbReference>
<protein>
    <recommendedName>
        <fullName evidence="13 14">Ferrous iron transport protein B</fullName>
    </recommendedName>
</protein>
<comment type="caution">
    <text evidence="14">Lacks conserved residue(s) required for the propagation of feature annotation.</text>
</comment>
<evidence type="ECO:0000256" key="13">
    <source>
        <dbReference type="NCBIfam" id="TIGR00437"/>
    </source>
</evidence>
<keyword evidence="8 14" id="KW-1133">Transmembrane helix</keyword>
<keyword evidence="11 14" id="KW-0342">GTP-binding</keyword>
<dbReference type="PANTHER" id="PTHR43185">
    <property type="entry name" value="FERROUS IRON TRANSPORT PROTEIN B"/>
    <property type="match status" value="1"/>
</dbReference>
<keyword evidence="10" id="KW-0406">Ion transport</keyword>
<dbReference type="SUPFAM" id="SSF52540">
    <property type="entry name" value="P-loop containing nucleoside triphosphate hydrolases"/>
    <property type="match status" value="1"/>
</dbReference>
<keyword evidence="5 14" id="KW-0410">Iron transport</keyword>
<feature type="transmembrane region" description="Helical" evidence="14">
    <location>
        <begin position="297"/>
        <end position="316"/>
    </location>
</feature>
<feature type="transmembrane region" description="Helical" evidence="14">
    <location>
        <begin position="473"/>
        <end position="493"/>
    </location>
</feature>
<feature type="transmembrane region" description="Helical" evidence="14">
    <location>
        <begin position="367"/>
        <end position="387"/>
    </location>
</feature>
<evidence type="ECO:0000256" key="1">
    <source>
        <dbReference type="ARBA" id="ARBA00003926"/>
    </source>
</evidence>
<proteinExistence type="inferred from homology"/>
<accession>A0ABW2JNF7</accession>
<keyword evidence="3 14" id="KW-0813">Transport</keyword>
<dbReference type="Gene3D" id="3.40.50.300">
    <property type="entry name" value="P-loop containing nucleotide triphosphate hydrolases"/>
    <property type="match status" value="1"/>
</dbReference>
<keyword evidence="6 14" id="KW-0812">Transmembrane</keyword>
<evidence type="ECO:0000256" key="2">
    <source>
        <dbReference type="ARBA" id="ARBA00004651"/>
    </source>
</evidence>
<evidence type="ECO:0000256" key="14">
    <source>
        <dbReference type="RuleBase" id="RU362098"/>
    </source>
</evidence>
<comment type="caution">
    <text evidence="16">The sequence shown here is derived from an EMBL/GenBank/DDBJ whole genome shotgun (WGS) entry which is preliminary data.</text>
</comment>
<evidence type="ECO:0000256" key="5">
    <source>
        <dbReference type="ARBA" id="ARBA00022496"/>
    </source>
</evidence>
<reference evidence="17" key="1">
    <citation type="journal article" date="2019" name="Int. J. Syst. Evol. Microbiol.">
        <title>The Global Catalogue of Microorganisms (GCM) 10K type strain sequencing project: providing services to taxonomists for standard genome sequencing and annotation.</title>
        <authorList>
            <consortium name="The Broad Institute Genomics Platform"/>
            <consortium name="The Broad Institute Genome Sequencing Center for Infectious Disease"/>
            <person name="Wu L."/>
            <person name="Ma J."/>
        </authorList>
    </citation>
    <scope>NUCLEOTIDE SEQUENCE [LARGE SCALE GENOMIC DNA]</scope>
    <source>
        <strain evidence="17">SYNS20</strain>
    </source>
</reference>
<evidence type="ECO:0000256" key="4">
    <source>
        <dbReference type="ARBA" id="ARBA00022475"/>
    </source>
</evidence>
<evidence type="ECO:0000256" key="3">
    <source>
        <dbReference type="ARBA" id="ARBA00022448"/>
    </source>
</evidence>
<evidence type="ECO:0000256" key="7">
    <source>
        <dbReference type="ARBA" id="ARBA00022741"/>
    </source>
</evidence>
<dbReference type="PROSITE" id="PS51711">
    <property type="entry name" value="G_FEOB"/>
    <property type="match status" value="1"/>
</dbReference>
<feature type="transmembrane region" description="Helical" evidence="14">
    <location>
        <begin position="680"/>
        <end position="701"/>
    </location>
</feature>
<evidence type="ECO:0000256" key="8">
    <source>
        <dbReference type="ARBA" id="ARBA00022989"/>
    </source>
</evidence>
<dbReference type="InterPro" id="IPR011642">
    <property type="entry name" value="Gate_dom"/>
</dbReference>
<dbReference type="InterPro" id="IPR003373">
    <property type="entry name" value="Fe2_transport_prot-B"/>
</dbReference>
<keyword evidence="7" id="KW-0547">Nucleotide-binding</keyword>
<dbReference type="NCBIfam" id="TIGR00437">
    <property type="entry name" value="feoB"/>
    <property type="match status" value="1"/>
</dbReference>
<keyword evidence="4" id="KW-1003">Cell membrane</keyword>
<dbReference type="Pfam" id="PF07664">
    <property type="entry name" value="FeoB_C"/>
    <property type="match status" value="1"/>
</dbReference>
<evidence type="ECO:0000256" key="12">
    <source>
        <dbReference type="ARBA" id="ARBA00023136"/>
    </source>
</evidence>
<name>A0ABW2JNF7_9ACTN</name>
<comment type="function">
    <text evidence="1 14">Probable transporter of a GTP-driven Fe(2+) uptake system.</text>
</comment>
<evidence type="ECO:0000313" key="16">
    <source>
        <dbReference type="EMBL" id="MFC7307116.1"/>
    </source>
</evidence>
<evidence type="ECO:0000259" key="15">
    <source>
        <dbReference type="PROSITE" id="PS51711"/>
    </source>
</evidence>
<comment type="similarity">
    <text evidence="14">Belongs to the TRAFAC class TrmE-Era-EngA-EngB-Septin-like GTPase superfamily. FeoB GTPase (TC 9.A.8) family.</text>
</comment>
<sequence>MAASCHGGTAVLDHGPATGMTARLIALVGNPNVGKSTVFNALTGAHQHVGNWPGKTVQVAQGSWRIPGEARLRVADLPGTYSLLPDSPDEELVRDLLTAPAGERPDLVLFALDAANPARNLYLLSQVLDTGLPVVVMLTMTDIAAKRGTEPDPEALAQALGLPVVAVTGRSGKGFGPLAEAVRRALAAPVEAPAWYRGTDLARTVDPLAEAAAGQPGPARWLALTLLCGERVPGTAEQLTVAAARAADELARADTDGADAELLIAEARYTWSHRVLEQAVRGPLASRATASDRVDRLLLSKWFGIPFFLAVMWGVFQATTTLAKPLQDGLGAFVSGPVSDRAQSFLDALHAPDWLSGLLVNGVVNGVGQLLTFVPLMVIMFLLLTLLEDSGYFARAAFVADRAMRALRLPGRAFLPLVVGFGCNVPALAGTRILKQRSHRLLVGLLIPYMSCTARLTVFAMIAGVFFGSNAGTVIFILYVMSVALVVVMGLILRPLLFKDMKPEPLVLELPPYRLPTLRVTGTQVWQRTAAFLKTAGGIIVATVAAVWLLMAVPAAAGAGHFGEVPVEQSVFGTVTETIAPVMAPAGFGDWHASAALTTGFVAKEGVVSTVAQTYGGDEDNDAAVGGQALSQQLHDTFEHSSGGHADAAAMAFLVFILAYTPCMATLAAQRVEIGTRLTLIGLGVQLVVAWLLAVGVFQFLKVLS</sequence>
<dbReference type="EMBL" id="JBHTCF010000010">
    <property type="protein sequence ID" value="MFC7307116.1"/>
    <property type="molecule type" value="Genomic_DNA"/>
</dbReference>
<dbReference type="InterPro" id="IPR030389">
    <property type="entry name" value="G_FEOB_dom"/>
</dbReference>
<feature type="domain" description="FeoB-type G" evidence="15">
    <location>
        <begin position="22"/>
        <end position="188"/>
    </location>
</feature>
<dbReference type="InterPro" id="IPR011640">
    <property type="entry name" value="Fe2_transport_prot_B_C"/>
</dbReference>
<feature type="transmembrane region" description="Helical" evidence="14">
    <location>
        <begin position="648"/>
        <end position="668"/>
    </location>
</feature>
<organism evidence="16 17">
    <name type="scientific">Streptomyces monticola</name>
    <dbReference type="NCBI Taxonomy" id="2666263"/>
    <lineage>
        <taxon>Bacteria</taxon>
        <taxon>Bacillati</taxon>
        <taxon>Actinomycetota</taxon>
        <taxon>Actinomycetes</taxon>
        <taxon>Kitasatosporales</taxon>
        <taxon>Streptomycetaceae</taxon>
        <taxon>Streptomyces</taxon>
    </lineage>
</organism>
<evidence type="ECO:0000256" key="9">
    <source>
        <dbReference type="ARBA" id="ARBA00023004"/>
    </source>
</evidence>
<dbReference type="Proteomes" id="UP001596523">
    <property type="component" value="Unassembled WGS sequence"/>
</dbReference>
<evidence type="ECO:0000256" key="6">
    <source>
        <dbReference type="ARBA" id="ARBA00022692"/>
    </source>
</evidence>
<dbReference type="Pfam" id="PF02421">
    <property type="entry name" value="FeoB_N"/>
    <property type="match status" value="1"/>
</dbReference>
<keyword evidence="9 14" id="KW-0408">Iron</keyword>
<feature type="transmembrane region" description="Helical" evidence="14">
    <location>
        <begin position="536"/>
        <end position="557"/>
    </location>
</feature>
<dbReference type="PANTHER" id="PTHR43185:SF1">
    <property type="entry name" value="FE(2+) TRANSPORTER FEOB"/>
    <property type="match status" value="1"/>
</dbReference>
<keyword evidence="17" id="KW-1185">Reference proteome</keyword>
<gene>
    <name evidence="16" type="primary">feoB</name>
    <name evidence="16" type="ORF">ACFQVC_23165</name>
</gene>
<evidence type="ECO:0000256" key="11">
    <source>
        <dbReference type="ARBA" id="ARBA00023134"/>
    </source>
</evidence>
<dbReference type="RefSeq" id="WP_381833476.1">
    <property type="nucleotide sequence ID" value="NZ_JBHTCF010000010.1"/>
</dbReference>